<dbReference type="Proteomes" id="UP001060566">
    <property type="component" value="Unassembled WGS sequence"/>
</dbReference>
<protein>
    <submittedName>
        <fullName evidence="1">DUF3221 domain-containing protein</fullName>
    </submittedName>
</protein>
<keyword evidence="2" id="KW-1185">Reference proteome</keyword>
<reference evidence="1" key="1">
    <citation type="submission" date="2022-10" db="EMBL/GenBank/DDBJ databases">
        <title>De novo draft assembly of the Pseudomonas pretiosus genome isolated from the plants rhizorohere.</title>
        <authorList>
            <person name="Robas M."/>
            <person name="Fernandez V.M."/>
            <person name="Provanza A."/>
            <person name="Jimenez P.A."/>
        </authorList>
    </citation>
    <scope>NUCLEOTIDE SEQUENCE</scope>
    <source>
        <strain evidence="1">SAICEU11T</strain>
    </source>
</reference>
<evidence type="ECO:0000313" key="1">
    <source>
        <dbReference type="EMBL" id="MCW1242377.1"/>
    </source>
</evidence>
<dbReference type="EMBL" id="JAOXJG010000033">
    <property type="protein sequence ID" value="MCW1242377.1"/>
    <property type="molecule type" value="Genomic_DNA"/>
</dbReference>
<dbReference type="PROSITE" id="PS51257">
    <property type="entry name" value="PROKAR_LIPOPROTEIN"/>
    <property type="match status" value="1"/>
</dbReference>
<comment type="caution">
    <text evidence="1">The sequence shown here is derived from an EMBL/GenBank/DDBJ whole genome shotgun (WGS) entry which is preliminary data.</text>
</comment>
<dbReference type="RefSeq" id="WP_264463084.1">
    <property type="nucleotide sequence ID" value="NZ_JAOXJG010000033.1"/>
</dbReference>
<dbReference type="GeneID" id="301201242"/>
<gene>
    <name evidence="1" type="ORF">NGM45_25435</name>
</gene>
<evidence type="ECO:0000313" key="2">
    <source>
        <dbReference type="Proteomes" id="UP001060566"/>
    </source>
</evidence>
<sequence length="127" mass="14121">MEAKNKNDKKTIITLITTLTLACGCTVALDAPNQTNTTSLKTETFTEYVISIDTVYILVADTPTKKEALTYSEMEAMKFIPNKLLKIPIEKNRNYQFGDKLVISFSVTTKSTPPIANDATIEKIPNE</sequence>
<accession>A0ABT3EZW1</accession>
<proteinExistence type="predicted"/>
<name>A0ABT3EZW1_9BACI</name>
<organism evidence="1 2">
    <name type="scientific">Bacillus pretiosus</name>
    <dbReference type="NCBI Taxonomy" id="2983392"/>
    <lineage>
        <taxon>Bacteria</taxon>
        <taxon>Bacillati</taxon>
        <taxon>Bacillota</taxon>
        <taxon>Bacilli</taxon>
        <taxon>Bacillales</taxon>
        <taxon>Bacillaceae</taxon>
        <taxon>Bacillus</taxon>
    </lineage>
</organism>